<evidence type="ECO:0000313" key="3">
    <source>
        <dbReference type="EMBL" id="NBH61898.1"/>
    </source>
</evidence>
<dbReference type="Pfam" id="PF03061">
    <property type="entry name" value="4HBT"/>
    <property type="match status" value="1"/>
</dbReference>
<dbReference type="InterPro" id="IPR006683">
    <property type="entry name" value="Thioestr_dom"/>
</dbReference>
<keyword evidence="1" id="KW-0378">Hydrolase</keyword>
<sequence length="150" mass="16727">MNQTEFVEELKSVTESAAKQPERFNDRLGIYYLDCNIEEKWIELGFDVGEWSKNPSGDVHGGVICSLFDTATGMGAVALTQKNVTTTDISVSFLKPFSGTQYVFHIDYNNVGRRMVRAIGKAYDRQSGKLCATSMSSFMIVGERSMAMRV</sequence>
<comment type="caution">
    <text evidence="3">The sequence shown here is derived from an EMBL/GenBank/DDBJ whole genome shotgun (WGS) entry which is preliminary data.</text>
</comment>
<evidence type="ECO:0000256" key="1">
    <source>
        <dbReference type="ARBA" id="ARBA00022801"/>
    </source>
</evidence>
<evidence type="ECO:0000259" key="2">
    <source>
        <dbReference type="Pfam" id="PF03061"/>
    </source>
</evidence>
<gene>
    <name evidence="3" type="ORF">D0435_09565</name>
</gene>
<reference evidence="3 4" key="1">
    <citation type="submission" date="2018-08" db="EMBL/GenBank/DDBJ databases">
        <title>Murine metabolic-syndrome-specific gut microbial biobank.</title>
        <authorList>
            <person name="Liu C."/>
        </authorList>
    </citation>
    <scope>NUCLEOTIDE SEQUENCE [LARGE SCALE GENOMIC DNA]</scope>
    <source>
        <strain evidence="3 4">28</strain>
    </source>
</reference>
<keyword evidence="4" id="KW-1185">Reference proteome</keyword>
<dbReference type="CDD" id="cd03443">
    <property type="entry name" value="PaaI_thioesterase"/>
    <property type="match status" value="1"/>
</dbReference>
<dbReference type="SUPFAM" id="SSF54637">
    <property type="entry name" value="Thioesterase/thiol ester dehydrase-isomerase"/>
    <property type="match status" value="1"/>
</dbReference>
<organism evidence="3 4">
    <name type="scientific">Anaerotruncus colihominis</name>
    <dbReference type="NCBI Taxonomy" id="169435"/>
    <lineage>
        <taxon>Bacteria</taxon>
        <taxon>Bacillati</taxon>
        <taxon>Bacillota</taxon>
        <taxon>Clostridia</taxon>
        <taxon>Eubacteriales</taxon>
        <taxon>Oscillospiraceae</taxon>
        <taxon>Anaerotruncus</taxon>
    </lineage>
</organism>
<dbReference type="NCBIfam" id="TIGR00369">
    <property type="entry name" value="unchar_dom_1"/>
    <property type="match status" value="1"/>
</dbReference>
<proteinExistence type="predicted"/>
<accession>A0A845QPD9</accession>
<dbReference type="Proteomes" id="UP000446866">
    <property type="component" value="Unassembled WGS sequence"/>
</dbReference>
<protein>
    <submittedName>
        <fullName evidence="3">PaaI family thioesterase</fullName>
    </submittedName>
</protein>
<name>A0A845QPD9_9FIRM</name>
<dbReference type="InterPro" id="IPR029069">
    <property type="entry name" value="HotDog_dom_sf"/>
</dbReference>
<dbReference type="GO" id="GO:0016289">
    <property type="term" value="F:acyl-CoA hydrolase activity"/>
    <property type="evidence" value="ECO:0007669"/>
    <property type="project" value="UniProtKB-ARBA"/>
</dbReference>
<dbReference type="EMBL" id="QXWK01000016">
    <property type="protein sequence ID" value="NBH61898.1"/>
    <property type="molecule type" value="Genomic_DNA"/>
</dbReference>
<dbReference type="AlphaFoldDB" id="A0A845QPD9"/>
<dbReference type="Gene3D" id="3.10.129.10">
    <property type="entry name" value="Hotdog Thioesterase"/>
    <property type="match status" value="1"/>
</dbReference>
<feature type="domain" description="Thioesterase" evidence="2">
    <location>
        <begin position="57"/>
        <end position="124"/>
    </location>
</feature>
<evidence type="ECO:0000313" key="4">
    <source>
        <dbReference type="Proteomes" id="UP000446866"/>
    </source>
</evidence>
<dbReference type="InterPro" id="IPR003736">
    <property type="entry name" value="PAAI_dom"/>
</dbReference>
<dbReference type="RefSeq" id="WP_160202178.1">
    <property type="nucleotide sequence ID" value="NZ_QXWK01000016.1"/>
</dbReference>